<name>A0A1H5XFL5_9RHOB</name>
<evidence type="ECO:0000256" key="1">
    <source>
        <dbReference type="SAM" id="MobiDB-lite"/>
    </source>
</evidence>
<dbReference type="Proteomes" id="UP000236742">
    <property type="component" value="Unassembled WGS sequence"/>
</dbReference>
<dbReference type="AlphaFoldDB" id="A0A1H5XFL5"/>
<evidence type="ECO:0008006" key="5">
    <source>
        <dbReference type="Google" id="ProtNLM"/>
    </source>
</evidence>
<feature type="signal peptide" evidence="2">
    <location>
        <begin position="1"/>
        <end position="20"/>
    </location>
</feature>
<protein>
    <recommendedName>
        <fullName evidence="5">HEAT repeat domain-containing protein</fullName>
    </recommendedName>
</protein>
<feature type="compositionally biased region" description="Basic and acidic residues" evidence="1">
    <location>
        <begin position="622"/>
        <end position="637"/>
    </location>
</feature>
<reference evidence="3 4" key="1">
    <citation type="submission" date="2016-10" db="EMBL/GenBank/DDBJ databases">
        <authorList>
            <person name="de Groot N.N."/>
        </authorList>
    </citation>
    <scope>NUCLEOTIDE SEQUENCE [LARGE SCALE GENOMIC DNA]</scope>
    <source>
        <strain evidence="3 4">DSM 23413</strain>
    </source>
</reference>
<evidence type="ECO:0000313" key="4">
    <source>
        <dbReference type="Proteomes" id="UP000236742"/>
    </source>
</evidence>
<keyword evidence="2" id="KW-0732">Signal</keyword>
<keyword evidence="4" id="KW-1185">Reference proteome</keyword>
<accession>A0A1H5XFL5</accession>
<evidence type="ECO:0000256" key="2">
    <source>
        <dbReference type="SAM" id="SignalP"/>
    </source>
</evidence>
<dbReference type="OrthoDB" id="7847197at2"/>
<evidence type="ECO:0000313" key="3">
    <source>
        <dbReference type="EMBL" id="SEG10558.1"/>
    </source>
</evidence>
<feature type="region of interest" description="Disordered" evidence="1">
    <location>
        <begin position="614"/>
        <end position="693"/>
    </location>
</feature>
<organism evidence="3 4">
    <name type="scientific">Jhaorihella thermophila</name>
    <dbReference type="NCBI Taxonomy" id="488547"/>
    <lineage>
        <taxon>Bacteria</taxon>
        <taxon>Pseudomonadati</taxon>
        <taxon>Pseudomonadota</taxon>
        <taxon>Alphaproteobacteria</taxon>
        <taxon>Rhodobacterales</taxon>
        <taxon>Paracoccaceae</taxon>
        <taxon>Jhaorihella</taxon>
    </lineage>
</organism>
<feature type="chain" id="PRO_5009289392" description="HEAT repeat domain-containing protein" evidence="2">
    <location>
        <begin position="21"/>
        <end position="727"/>
    </location>
</feature>
<dbReference type="RefSeq" id="WP_104008539.1">
    <property type="nucleotide sequence ID" value="NZ_FNVD01000011.1"/>
</dbReference>
<dbReference type="EMBL" id="FNVD01000011">
    <property type="protein sequence ID" value="SEG10558.1"/>
    <property type="molecule type" value="Genomic_DNA"/>
</dbReference>
<feature type="region of interest" description="Disordered" evidence="1">
    <location>
        <begin position="145"/>
        <end position="177"/>
    </location>
</feature>
<proteinExistence type="predicted"/>
<gene>
    <name evidence="3" type="ORF">SAMN05421751_1113</name>
</gene>
<feature type="region of interest" description="Disordered" evidence="1">
    <location>
        <begin position="212"/>
        <end position="234"/>
    </location>
</feature>
<feature type="compositionally biased region" description="Polar residues" evidence="1">
    <location>
        <begin position="645"/>
        <end position="654"/>
    </location>
</feature>
<sequence length="727" mass="78785">MTKLAVRILVALLFPTFAAAAGLKVQSGEHDGFTRLVLPLPSGAVWDVTEKHRSVEIRILSNDAKFDTSQVFRKISKDRISGIRELEQSGGLILDLACTCTVSSFVESGNYLVVDIKDQTSRPPQPSFYRVLPQNTPAYRFLASREGPAPEDSESHAPKHPSPEYARSEISRNSREGSTIESILTELGLAKVWRRNLRQHIEAGAAVGLLSRSSAENARNRTRPPAPKDNPIHSANMQASKTHLELEPFNTAGTHLSVKSARQTDIAPFEQAEKTRCGGAHLVDIASWGAPEDFSAQIGSRLPALFSQSGEISKSAAIDLARIFLFWGLGEEAARIVERLPDDDSIVEAILAIAELLQDTNARGDYFAGQTNCNSVSAMWATIATVNKDSKINTKAVLQAFSKLPVHLREVLGSTIATRLKDGGEETAAGVVARMLKHAPDKGVIPAPHARFLGTESTELFDHAGLEGNERTNALSAASAVMELIEQNRHSARPVSRELVDLVSSFVVEFRGSTLEPELLRTQAVALSLAGDFPAAMRVVGLDQPTVKKLNNFTDAQLQVLTLLVQRADDIDFLQHALPLTSLQVAALPASLRHSMADRLASLGLDGEARKLAVAEPPDENSDPRDVAQEDYADPRRAPPPAQEQKGSYGSVTQAGREFGAGNPESSYSPTGGADRLQPAPTDFDRQNGVSEFGQLPPLAHARRLLRQSALLRENLRAITGDVAENW</sequence>
<feature type="compositionally biased region" description="Basic and acidic residues" evidence="1">
    <location>
        <begin position="166"/>
        <end position="175"/>
    </location>
</feature>